<proteinExistence type="predicted"/>
<dbReference type="EMBL" id="LJBN01000120">
    <property type="protein sequence ID" value="OOQ88220.1"/>
    <property type="molecule type" value="Genomic_DNA"/>
</dbReference>
<dbReference type="AlphaFoldDB" id="A0A1S9RSG7"/>
<evidence type="ECO:0000313" key="3">
    <source>
        <dbReference type="Proteomes" id="UP000190744"/>
    </source>
</evidence>
<dbReference type="GO" id="GO:0016616">
    <property type="term" value="F:oxidoreductase activity, acting on the CH-OH group of donors, NAD or NADP as acceptor"/>
    <property type="evidence" value="ECO:0007669"/>
    <property type="project" value="TreeGrafter"/>
</dbReference>
<accession>A0A1S9RSG7</accession>
<comment type="caution">
    <text evidence="2">The sequence shown here is derived from an EMBL/GenBank/DDBJ whole genome shotgun (WGS) entry which is preliminary data.</text>
</comment>
<dbReference type="CDD" id="cd05325">
    <property type="entry name" value="carb_red_sniffer_like_SDR_c"/>
    <property type="match status" value="1"/>
</dbReference>
<feature type="region of interest" description="Disordered" evidence="1">
    <location>
        <begin position="30"/>
        <end position="49"/>
    </location>
</feature>
<dbReference type="InterPro" id="IPR036291">
    <property type="entry name" value="NAD(P)-bd_dom_sf"/>
</dbReference>
<evidence type="ECO:0000256" key="1">
    <source>
        <dbReference type="SAM" id="MobiDB-lite"/>
    </source>
</evidence>
<dbReference type="SUPFAM" id="SSF51735">
    <property type="entry name" value="NAD(P)-binding Rossmann-fold domains"/>
    <property type="match status" value="1"/>
</dbReference>
<sequence>MLIIIYQCVVVADALSFAKSDAVWRSALARSPPCRETTQPSRWTGRTGSSGRYACPPYAITGASKGIGREFVRQLAADTTNTVLAIVRDPTSSGISELASRLPNVHVIKGDVTDPDSILEAASAVAEVTGGKLDVLIHNSNAVDVATMSLNPTQLPFDAQAIRRIFDPPFSTGIYGGIWTTNAFLPLIERGTQKKIVHISSAMADLDLIKTTGISYGVAYSIGKAGMNVQVAKYAAELAPRGIKVLALSPGWVDTWEGEKPPEVMQAESVMLKQFQTAEPELKGQIQPEESVRKSLEVIGRLDAKASGLLLSHNGTRGKWL</sequence>
<dbReference type="PANTHER" id="PTHR45458:SF3">
    <property type="entry name" value="CHAIN DEHYDROGENASE (ATSC), PUTATIVE-RELATED"/>
    <property type="match status" value="1"/>
</dbReference>
<name>A0A1S9RSG7_PENBI</name>
<dbReference type="Proteomes" id="UP000190744">
    <property type="component" value="Unassembled WGS sequence"/>
</dbReference>
<reference evidence="3" key="1">
    <citation type="submission" date="2015-09" db="EMBL/GenBank/DDBJ databases">
        <authorList>
            <person name="Fill T.P."/>
            <person name="Baretta J.F."/>
            <person name="de Almeida L.G."/>
            <person name="Rocha M."/>
            <person name="de Souza D.H."/>
            <person name="Malavazi I."/>
            <person name="Cerdeira L.T."/>
            <person name="Hong H."/>
            <person name="Samborskyy M."/>
            <person name="de Vasconcelos A.T."/>
            <person name="Leadlay P."/>
            <person name="Rodrigues-Filho E."/>
        </authorList>
    </citation>
    <scope>NUCLEOTIDE SEQUENCE [LARGE SCALE GENOMIC DNA]</scope>
    <source>
        <strain evidence="3">LaBioMMi 136</strain>
    </source>
</reference>
<dbReference type="PRINTS" id="PR00081">
    <property type="entry name" value="GDHRDH"/>
</dbReference>
<organism evidence="2 3">
    <name type="scientific">Penicillium brasilianum</name>
    <dbReference type="NCBI Taxonomy" id="104259"/>
    <lineage>
        <taxon>Eukaryota</taxon>
        <taxon>Fungi</taxon>
        <taxon>Dikarya</taxon>
        <taxon>Ascomycota</taxon>
        <taxon>Pezizomycotina</taxon>
        <taxon>Eurotiomycetes</taxon>
        <taxon>Eurotiomycetidae</taxon>
        <taxon>Eurotiales</taxon>
        <taxon>Aspergillaceae</taxon>
        <taxon>Penicillium</taxon>
    </lineage>
</organism>
<protein>
    <submittedName>
        <fullName evidence="2">Putative short-chain dehydrogenase</fullName>
    </submittedName>
</protein>
<dbReference type="Pfam" id="PF00106">
    <property type="entry name" value="adh_short"/>
    <property type="match status" value="1"/>
</dbReference>
<evidence type="ECO:0000313" key="2">
    <source>
        <dbReference type="EMBL" id="OOQ88220.1"/>
    </source>
</evidence>
<gene>
    <name evidence="2" type="ORF">PEBR_14353</name>
</gene>
<dbReference type="PANTHER" id="PTHR45458">
    <property type="entry name" value="SHORT-CHAIN DEHYDROGENASE/REDUCTASE SDR"/>
    <property type="match status" value="1"/>
</dbReference>
<dbReference type="InterPro" id="IPR002347">
    <property type="entry name" value="SDR_fam"/>
</dbReference>
<dbReference type="Gene3D" id="3.40.50.720">
    <property type="entry name" value="NAD(P)-binding Rossmann-like Domain"/>
    <property type="match status" value="1"/>
</dbReference>
<feature type="compositionally biased region" description="Polar residues" evidence="1">
    <location>
        <begin position="36"/>
        <end position="49"/>
    </location>
</feature>
<dbReference type="InterPro" id="IPR052184">
    <property type="entry name" value="SDR_enzymes"/>
</dbReference>